<organism evidence="1 2">
    <name type="scientific">Amycolatopsis antarctica</name>
    <dbReference type="NCBI Taxonomy" id="1854586"/>
    <lineage>
        <taxon>Bacteria</taxon>
        <taxon>Bacillati</taxon>
        <taxon>Actinomycetota</taxon>
        <taxon>Actinomycetes</taxon>
        <taxon>Pseudonocardiales</taxon>
        <taxon>Pseudonocardiaceae</taxon>
        <taxon>Amycolatopsis</taxon>
    </lineage>
</organism>
<reference evidence="1 2" key="1">
    <citation type="submission" date="2017-07" db="EMBL/GenBank/DDBJ databases">
        <title>Amycolatopsis antarcticus sp. nov., isolated from the surface of an Antarcticus brown macroalga.</title>
        <authorList>
            <person name="Wang J."/>
            <person name="Leiva S."/>
            <person name="Huang J."/>
            <person name="Huang Y."/>
        </authorList>
    </citation>
    <scope>NUCLEOTIDE SEQUENCE [LARGE SCALE GENOMIC DNA]</scope>
    <source>
        <strain evidence="1 2">AU-G6</strain>
    </source>
</reference>
<gene>
    <name evidence="1" type="ORF">CFN78_17450</name>
</gene>
<dbReference type="RefSeq" id="WP_094863890.1">
    <property type="nucleotide sequence ID" value="NZ_NKYE01000010.1"/>
</dbReference>
<dbReference type="InParanoid" id="A0A263D0H5"/>
<evidence type="ECO:0000313" key="1">
    <source>
        <dbReference type="EMBL" id="OZM71933.1"/>
    </source>
</evidence>
<dbReference type="Proteomes" id="UP000242444">
    <property type="component" value="Unassembled WGS sequence"/>
</dbReference>
<comment type="caution">
    <text evidence="1">The sequence shown here is derived from an EMBL/GenBank/DDBJ whole genome shotgun (WGS) entry which is preliminary data.</text>
</comment>
<proteinExistence type="predicted"/>
<evidence type="ECO:0000313" key="2">
    <source>
        <dbReference type="Proteomes" id="UP000242444"/>
    </source>
</evidence>
<keyword evidence="2" id="KW-1185">Reference proteome</keyword>
<protein>
    <submittedName>
        <fullName evidence="1">Uncharacterized protein</fullName>
    </submittedName>
</protein>
<name>A0A263D0H5_9PSEU</name>
<dbReference type="AlphaFoldDB" id="A0A263D0H5"/>
<sequence length="59" mass="6557">MNNDGKVINITDFVATSRESETTSNSVELIINTFDNWCNPENLTSVCSCTWSRLDEVAA</sequence>
<dbReference type="OrthoDB" id="3629861at2"/>
<dbReference type="EMBL" id="NKYE01000010">
    <property type="protein sequence ID" value="OZM71933.1"/>
    <property type="molecule type" value="Genomic_DNA"/>
</dbReference>
<accession>A0A263D0H5</accession>